<dbReference type="InterPro" id="IPR013491">
    <property type="entry name" value="Tape_meas_N"/>
</dbReference>
<dbReference type="AlphaFoldDB" id="A0A378QMN5"/>
<evidence type="ECO:0000313" key="5">
    <source>
        <dbReference type="Proteomes" id="UP000254618"/>
    </source>
</evidence>
<gene>
    <name evidence="4" type="ORF">NCTC11012_00261</name>
</gene>
<feature type="region of interest" description="Disordered" evidence="2">
    <location>
        <begin position="1169"/>
        <end position="1199"/>
    </location>
</feature>
<evidence type="ECO:0000313" key="4">
    <source>
        <dbReference type="EMBL" id="STZ02038.1"/>
    </source>
</evidence>
<sequence length="1237" mass="132963">MADLSYDIAFKSDTKGIETAEQEIKQLKEGLNQTAQTTKTFAQAVANIGTGRQGLHNINELINTIEQAGGSVTNLRQRYEQLANSFDNLNTREQGQQVRRLREYFESLGTSMTEVVGNSHKLDRELSDTGTQMQKLGKNAGTAQEKLQKTKQATEQLGSVTNTARTGIDKLSGALAALGIGLGVKELAETADAYSTLSARIAVAVGETGNVQEAMAGVQQIALATNADLTATAQLFAKIHETGKQMGLTQQQSLDLTKTIQQAISLSGGSAAAAEASITQLSQALASGVLRGDEFNSIAEQSPEIMTALANSLNVTTGELRTMAGEGKLSAQVVVNALQQQAGAIEEKFAKFPTTIGQAMQNIKTQWQIVVGEFNTESGASAVVVKALQTIGDNLAWLKNVFNDVGEGITWFSDKLSQIDDSTIDELKRTLSLAYDTVKDLAKSIGDMGETAWSAFKSVLDSVTPMFTAFTDGQKEVSSLDAGLHALQLSLGLLSDGATGVSIAFNLLVGSLQFLAGGMSTLRAKVAEFLGFEDLAKQSELAADRLFAAAEKSMGRANELALNFQSKVVQAIDEINKTEQQRNAESVADHKQTLADKTQAWQEFFLKERNFFAERQTLEEGLKLARQANDDERVQHHLNALAELDSAEQASTKTRQDLEKKKHDAVLAYAESAIKANKGIADEQLKAELSAQGFAVAISEAGKVSVTALNDVAKSSEQVGLSLKDSALNAAKGLGVDVKLALNEINSAFSANAEQVRQVADGYNELKQAGMDAGSLILASLDKLLEGAKSQKEIDTVRQLYVEFGRDGKLSTEQVESGLDAINDKLNKTPALLDETARAFKELGIISQAEAEATAQKQIQMFELVKNSGQASSEQLQEALQKVQKSIETSGNATQQAWLDSQQSALGLSQALDETSDRAKQVAKSAKNIGDDVAQGVDKGVNELKRLNGEMDKTAESLVSSSASAAAYVEQIVGGIRSQMTALSEFGVSAQDANNAFAAIMDKSKKTVGSWSQFFSEMTKLDNIVKKQVDGFKAMDKAVDDATDSLSGQAVSMADLQKAQNALARATSFSIEGIVKLDKAKLNNLQEQIKQAQKQMNSLADTAKTTMQDLDAELASLQGREMDSQRIKQAQKLADLQAKMAEAVARGNVDEIAHYQKALSLQKQINDEQNRQATAKSTEQSIKAWQEGSSSNTGNLTAQDVANGWNARLEAVREQSKREAKQEFAKELMDASKRQAY</sequence>
<accession>A0A378QMN5</accession>
<feature type="compositionally biased region" description="Polar residues" evidence="2">
    <location>
        <begin position="1171"/>
        <end position="1199"/>
    </location>
</feature>
<dbReference type="Proteomes" id="UP000254618">
    <property type="component" value="Unassembled WGS sequence"/>
</dbReference>
<name>A0A378QMN5_9GAMM</name>
<feature type="region of interest" description="Disordered" evidence="2">
    <location>
        <begin position="1213"/>
        <end position="1237"/>
    </location>
</feature>
<organism evidence="4 5">
    <name type="scientific">Moraxella equi</name>
    <dbReference type="NCBI Taxonomy" id="60442"/>
    <lineage>
        <taxon>Bacteria</taxon>
        <taxon>Pseudomonadati</taxon>
        <taxon>Pseudomonadota</taxon>
        <taxon>Gammaproteobacteria</taxon>
        <taxon>Moraxellales</taxon>
        <taxon>Moraxellaceae</taxon>
        <taxon>Moraxella</taxon>
    </lineage>
</organism>
<protein>
    <submittedName>
        <fullName evidence="4">Phage-related minor tail protein</fullName>
    </submittedName>
</protein>
<dbReference type="Pfam" id="PF20155">
    <property type="entry name" value="TMP_3"/>
    <property type="match status" value="1"/>
</dbReference>
<dbReference type="RefSeq" id="WP_115236715.1">
    <property type="nucleotide sequence ID" value="NZ_UGQF01000001.1"/>
</dbReference>
<evidence type="ECO:0000256" key="2">
    <source>
        <dbReference type="SAM" id="MobiDB-lite"/>
    </source>
</evidence>
<evidence type="ECO:0000259" key="3">
    <source>
        <dbReference type="Pfam" id="PF20155"/>
    </source>
</evidence>
<dbReference type="EMBL" id="UGQF01000001">
    <property type="protein sequence ID" value="STZ02038.1"/>
    <property type="molecule type" value="Genomic_DNA"/>
</dbReference>
<feature type="domain" description="Tape measure protein N-terminal" evidence="3">
    <location>
        <begin position="185"/>
        <end position="375"/>
    </location>
</feature>
<proteinExistence type="predicted"/>
<reference evidence="4 5" key="1">
    <citation type="submission" date="2018-06" db="EMBL/GenBank/DDBJ databases">
        <authorList>
            <consortium name="Pathogen Informatics"/>
            <person name="Doyle S."/>
        </authorList>
    </citation>
    <scope>NUCLEOTIDE SEQUENCE [LARGE SCALE GENOMIC DNA]</scope>
    <source>
        <strain evidence="4 5">NCTC11012</strain>
    </source>
</reference>
<dbReference type="Gene3D" id="1.10.287.950">
    <property type="entry name" value="Methyl-accepting chemotaxis protein"/>
    <property type="match status" value="1"/>
</dbReference>
<dbReference type="NCBIfam" id="TIGR02675">
    <property type="entry name" value="tape_meas_nterm"/>
    <property type="match status" value="1"/>
</dbReference>
<feature type="coiled-coil region" evidence="1">
    <location>
        <begin position="1075"/>
        <end position="1120"/>
    </location>
</feature>
<keyword evidence="1" id="KW-0175">Coiled coil</keyword>
<evidence type="ECO:0000256" key="1">
    <source>
        <dbReference type="SAM" id="Coils"/>
    </source>
</evidence>